<dbReference type="SUPFAM" id="SSF55103">
    <property type="entry name" value="FAD-linked oxidases, C-terminal domain"/>
    <property type="match status" value="1"/>
</dbReference>
<evidence type="ECO:0000256" key="8">
    <source>
        <dbReference type="ARBA" id="ARBA00023128"/>
    </source>
</evidence>
<dbReference type="FunFam" id="3.30.465.10:FF:000014">
    <property type="entry name" value="D-lactate dehydrogenase (Cytochrome), putative"/>
    <property type="match status" value="1"/>
</dbReference>
<sequence>MININRSVSRLGRDVGLSSIRLNRRKAAQLSGKRFKSSSSGNQSAQNSVVSGTPFKYLLGAGAIFACGIYGGSLYSATKTASPQDHVAASFVDKSTSPIEDLTAPKYADAATLKIAFAEIIKIVGEDSSTTTDSELDTHSDSFFNTHHAKEGERPGLVVMPNSTEQVSQIVKVAHKYRVPITPYSGGTSLEGHYTPTQGGISMDFRNMSEIVALHKDDLDVVVQPGIGWQDLNEILKDDGLFFPPDPGPGAQIGGMIGTSCSGTNAARYGTIRENVVSLTVVLADGTIVKTKKRPRKSSAGYNLTQLFIGSEGTLGIVTEATLKLSILPKNETVAVVPFKTIDAAAQVAQEVIQSGVVVGAIELLDDEMMKCINAAGQTSRTWSENPTIFFKFAGTPNGVRDTIEQVKHISAKHESISFDFAANEEELEELWSARKYALWSTFDVAPPGFHAWTTDAAVPISQLSKIVSETKKDIVDNGLFGTIVGHVGDGNFHAIIMFDPKTQHGITQDIVHRMIERALKADGTCTGEHGVGLGKRTFLMDEVGQTGIDTIRHLKVSFDPLGILNPGKVVNINPADDITVEQN</sequence>
<comment type="cofactor">
    <cofactor evidence="1">
        <name>FAD</name>
        <dbReference type="ChEBI" id="CHEBI:57692"/>
    </cofactor>
</comment>
<keyword evidence="8" id="KW-0496">Mitochondrion</keyword>
<comment type="subcellular location">
    <subcellularLocation>
        <location evidence="2">Mitochondrion</location>
    </subcellularLocation>
</comment>
<evidence type="ECO:0000256" key="4">
    <source>
        <dbReference type="ARBA" id="ARBA00022630"/>
    </source>
</evidence>
<dbReference type="Proteomes" id="UP000095009">
    <property type="component" value="Unassembled WGS sequence"/>
</dbReference>
<evidence type="ECO:0000256" key="9">
    <source>
        <dbReference type="ARBA" id="ARBA00038897"/>
    </source>
</evidence>
<dbReference type="Pfam" id="PF01565">
    <property type="entry name" value="FAD_binding_4"/>
    <property type="match status" value="1"/>
</dbReference>
<reference evidence="13 14" key="1">
    <citation type="journal article" date="2016" name="Proc. Natl. Acad. Sci. U.S.A.">
        <title>Comparative genomics of biotechnologically important yeasts.</title>
        <authorList>
            <person name="Riley R."/>
            <person name="Haridas S."/>
            <person name="Wolfe K.H."/>
            <person name="Lopes M.R."/>
            <person name="Hittinger C.T."/>
            <person name="Goeker M."/>
            <person name="Salamov A.A."/>
            <person name="Wisecaver J.H."/>
            <person name="Long T.M."/>
            <person name="Calvey C.H."/>
            <person name="Aerts A.L."/>
            <person name="Barry K.W."/>
            <person name="Choi C."/>
            <person name="Clum A."/>
            <person name="Coughlan A.Y."/>
            <person name="Deshpande S."/>
            <person name="Douglass A.P."/>
            <person name="Hanson S.J."/>
            <person name="Klenk H.-P."/>
            <person name="LaButti K.M."/>
            <person name="Lapidus A."/>
            <person name="Lindquist E.A."/>
            <person name="Lipzen A.M."/>
            <person name="Meier-Kolthoff J.P."/>
            <person name="Ohm R.A."/>
            <person name="Otillar R.P."/>
            <person name="Pangilinan J.L."/>
            <person name="Peng Y."/>
            <person name="Rokas A."/>
            <person name="Rosa C.A."/>
            <person name="Scheuner C."/>
            <person name="Sibirny A.A."/>
            <person name="Slot J.C."/>
            <person name="Stielow J.B."/>
            <person name="Sun H."/>
            <person name="Kurtzman C.P."/>
            <person name="Blackwell M."/>
            <person name="Grigoriev I.V."/>
            <person name="Jeffries T.W."/>
        </authorList>
    </citation>
    <scope>NUCLEOTIDE SEQUENCE [LARGE SCALE GENOMIC DNA]</scope>
    <source>
        <strain evidence="13 14">DSM 6958</strain>
    </source>
</reference>
<evidence type="ECO:0000313" key="13">
    <source>
        <dbReference type="EMBL" id="ODQ66469.1"/>
    </source>
</evidence>
<dbReference type="EMBL" id="KV454408">
    <property type="protein sequence ID" value="ODQ66469.1"/>
    <property type="molecule type" value="Genomic_DNA"/>
</dbReference>
<keyword evidence="4" id="KW-0285">Flavoprotein</keyword>
<name>A0A1E3PM09_9ASCO</name>
<comment type="catalytic activity">
    <reaction evidence="10">
        <text>(R)-lactate + 2 Fe(III)-[cytochrome c] = 2 Fe(II)-[cytochrome c] + pyruvate + 2 H(+)</text>
        <dbReference type="Rhea" id="RHEA:13521"/>
        <dbReference type="Rhea" id="RHEA-COMP:10350"/>
        <dbReference type="Rhea" id="RHEA-COMP:14399"/>
        <dbReference type="ChEBI" id="CHEBI:15361"/>
        <dbReference type="ChEBI" id="CHEBI:15378"/>
        <dbReference type="ChEBI" id="CHEBI:16004"/>
        <dbReference type="ChEBI" id="CHEBI:29033"/>
        <dbReference type="ChEBI" id="CHEBI:29034"/>
        <dbReference type="EC" id="1.1.2.4"/>
    </reaction>
</comment>
<dbReference type="EC" id="1.1.2.4" evidence="9"/>
<dbReference type="Gene3D" id="1.10.45.10">
    <property type="entry name" value="Vanillyl-alcohol Oxidase, Chain A, domain 4"/>
    <property type="match status" value="1"/>
</dbReference>
<gene>
    <name evidence="13" type="ORF">NADFUDRAFT_50389</name>
</gene>
<evidence type="ECO:0000256" key="1">
    <source>
        <dbReference type="ARBA" id="ARBA00001974"/>
    </source>
</evidence>
<dbReference type="InterPro" id="IPR016166">
    <property type="entry name" value="FAD-bd_PCMH"/>
</dbReference>
<accession>A0A1E3PM09</accession>
<dbReference type="OrthoDB" id="7786253at2759"/>
<dbReference type="GO" id="GO:1903457">
    <property type="term" value="P:lactate catabolic process"/>
    <property type="evidence" value="ECO:0007669"/>
    <property type="project" value="TreeGrafter"/>
</dbReference>
<evidence type="ECO:0000256" key="5">
    <source>
        <dbReference type="ARBA" id="ARBA00022827"/>
    </source>
</evidence>
<dbReference type="PANTHER" id="PTHR11748:SF111">
    <property type="entry name" value="D-LACTATE DEHYDROGENASE, MITOCHONDRIAL-RELATED"/>
    <property type="match status" value="1"/>
</dbReference>
<dbReference type="STRING" id="857566.A0A1E3PM09"/>
<dbReference type="InterPro" id="IPR016169">
    <property type="entry name" value="FAD-bd_PCMH_sub2"/>
</dbReference>
<dbReference type="Gene3D" id="3.30.465.10">
    <property type="match status" value="1"/>
</dbReference>
<dbReference type="Gene3D" id="3.30.70.2740">
    <property type="match status" value="1"/>
</dbReference>
<keyword evidence="7" id="KW-0560">Oxidoreductase</keyword>
<proteinExistence type="inferred from homology"/>
<evidence type="ECO:0000313" key="14">
    <source>
        <dbReference type="Proteomes" id="UP000095009"/>
    </source>
</evidence>
<feature type="domain" description="FAD-binding PCMH-type" evidence="12">
    <location>
        <begin position="151"/>
        <end position="328"/>
    </location>
</feature>
<evidence type="ECO:0000256" key="7">
    <source>
        <dbReference type="ARBA" id="ARBA00023002"/>
    </source>
</evidence>
<evidence type="ECO:0000259" key="12">
    <source>
        <dbReference type="PROSITE" id="PS51387"/>
    </source>
</evidence>
<dbReference type="InterPro" id="IPR016171">
    <property type="entry name" value="Vanillyl_alc_oxidase_C-sub2"/>
</dbReference>
<dbReference type="SUPFAM" id="SSF56176">
    <property type="entry name" value="FAD-binding/transporter-associated domain-like"/>
    <property type="match status" value="1"/>
</dbReference>
<dbReference type="FunFam" id="3.30.70.2740:FF:000001">
    <property type="entry name" value="D-lactate dehydrogenase mitochondrial"/>
    <property type="match status" value="1"/>
</dbReference>
<dbReference type="GO" id="GO:0071949">
    <property type="term" value="F:FAD binding"/>
    <property type="evidence" value="ECO:0007669"/>
    <property type="project" value="InterPro"/>
</dbReference>
<dbReference type="GO" id="GO:0005739">
    <property type="term" value="C:mitochondrion"/>
    <property type="evidence" value="ECO:0007669"/>
    <property type="project" value="UniProtKB-SubCell"/>
</dbReference>
<dbReference type="PANTHER" id="PTHR11748">
    <property type="entry name" value="D-LACTATE DEHYDROGENASE"/>
    <property type="match status" value="1"/>
</dbReference>
<protein>
    <recommendedName>
        <fullName evidence="9">D-lactate dehydrogenase (cytochrome)</fullName>
        <ecNumber evidence="9">1.1.2.4</ecNumber>
    </recommendedName>
    <alternativeName>
        <fullName evidence="11">D-lactate ferricytochrome C oxidoreductase</fullName>
    </alternativeName>
</protein>
<keyword evidence="14" id="KW-1185">Reference proteome</keyword>
<evidence type="ECO:0000256" key="10">
    <source>
        <dbReference type="ARBA" id="ARBA00051436"/>
    </source>
</evidence>
<dbReference type="InterPro" id="IPR006094">
    <property type="entry name" value="Oxid_FAD_bind_N"/>
</dbReference>
<comment type="similarity">
    <text evidence="3">Belongs to the FAD-binding oxidoreductase/transferase type 4 family.</text>
</comment>
<evidence type="ECO:0000256" key="3">
    <source>
        <dbReference type="ARBA" id="ARBA00008000"/>
    </source>
</evidence>
<keyword evidence="5" id="KW-0274">FAD</keyword>
<dbReference type="GO" id="GO:0004458">
    <property type="term" value="F:D-lactate dehydrogenase (cytochrome) activity"/>
    <property type="evidence" value="ECO:0007669"/>
    <property type="project" value="UniProtKB-EC"/>
</dbReference>
<keyword evidence="6" id="KW-0809">Transit peptide</keyword>
<evidence type="ECO:0000256" key="2">
    <source>
        <dbReference type="ARBA" id="ARBA00004173"/>
    </source>
</evidence>
<dbReference type="GO" id="GO:0008720">
    <property type="term" value="F:D-lactate dehydrogenase (NAD+) activity"/>
    <property type="evidence" value="ECO:0007669"/>
    <property type="project" value="TreeGrafter"/>
</dbReference>
<dbReference type="FunFam" id="1.10.45.10:FF:000001">
    <property type="entry name" value="D-lactate dehydrogenase mitochondrial"/>
    <property type="match status" value="1"/>
</dbReference>
<dbReference type="InterPro" id="IPR036318">
    <property type="entry name" value="FAD-bd_PCMH-like_sf"/>
</dbReference>
<dbReference type="AlphaFoldDB" id="A0A1E3PM09"/>
<dbReference type="Pfam" id="PF02913">
    <property type="entry name" value="FAD-oxidase_C"/>
    <property type="match status" value="1"/>
</dbReference>
<evidence type="ECO:0000256" key="11">
    <source>
        <dbReference type="ARBA" id="ARBA00083446"/>
    </source>
</evidence>
<dbReference type="PROSITE" id="PS51387">
    <property type="entry name" value="FAD_PCMH"/>
    <property type="match status" value="1"/>
</dbReference>
<evidence type="ECO:0000256" key="6">
    <source>
        <dbReference type="ARBA" id="ARBA00022946"/>
    </source>
</evidence>
<dbReference type="InterPro" id="IPR016164">
    <property type="entry name" value="FAD-linked_Oxase-like_C"/>
</dbReference>
<organism evidence="13 14">
    <name type="scientific">Nadsonia fulvescens var. elongata DSM 6958</name>
    <dbReference type="NCBI Taxonomy" id="857566"/>
    <lineage>
        <taxon>Eukaryota</taxon>
        <taxon>Fungi</taxon>
        <taxon>Dikarya</taxon>
        <taxon>Ascomycota</taxon>
        <taxon>Saccharomycotina</taxon>
        <taxon>Dipodascomycetes</taxon>
        <taxon>Dipodascales</taxon>
        <taxon>Dipodascales incertae sedis</taxon>
        <taxon>Nadsonia</taxon>
    </lineage>
</organism>
<dbReference type="InterPro" id="IPR004113">
    <property type="entry name" value="FAD-bd_oxidored_4_C"/>
</dbReference>